<dbReference type="EMBL" id="JF974320">
    <property type="protein sequence ID" value="AET85007.1"/>
    <property type="molecule type" value="Genomic_DNA"/>
</dbReference>
<sequence length="93" mass="10946">MDECIDRLQYFCDKLAGELSKIPQNYKLIEQYGHLDQEVYNIGEEYKLLKIKLDELGHRVNSSKFGLKMIEAEIDNIKQRESSRDQHGDPYLP</sequence>
<dbReference type="Proteomes" id="UP000232710">
    <property type="component" value="Segment"/>
</dbReference>
<keyword evidence="2" id="KW-1185">Reference proteome</keyword>
<accession>G9E5T8</accession>
<organismHost>
    <name type="scientific">Micromonas pusilla</name>
    <name type="common">Picoplanktonic green alga</name>
    <name type="synonym">Chromulina pusilla</name>
    <dbReference type="NCBI Taxonomy" id="38833"/>
</organismHost>
<protein>
    <submittedName>
        <fullName evidence="1">Uncharacterized protein</fullName>
    </submittedName>
</protein>
<name>G9E5T8_MPSP1</name>
<gene>
    <name evidence="1" type="ORF">MPXG_00209</name>
</gene>
<proteinExistence type="predicted"/>
<organism evidence="1 2">
    <name type="scientific">Micromonas pusilla virus SP1</name>
    <name type="common">MpV-SP1</name>
    <dbReference type="NCBI Taxonomy" id="373996"/>
    <lineage>
        <taxon>Viruses</taxon>
        <taxon>Varidnaviria</taxon>
        <taxon>Bamfordvirae</taxon>
        <taxon>Nucleocytoviricota</taxon>
        <taxon>Megaviricetes</taxon>
        <taxon>Algavirales</taxon>
        <taxon>Phycodnaviridae</taxon>
        <taxon>Prasinovirus</taxon>
        <taxon>Prasinovirus micromonas</taxon>
    </lineage>
</organism>
<evidence type="ECO:0000313" key="2">
    <source>
        <dbReference type="Proteomes" id="UP000232710"/>
    </source>
</evidence>
<reference evidence="1 2" key="1">
    <citation type="submission" date="2010-12" db="EMBL/GenBank/DDBJ databases">
        <title>The Genome Sequence of Micromonas pusilla virus SP1.</title>
        <authorList>
            <consortium name="The Broad Institute Genome Sequencing Platform"/>
            <person name="Henn M.R."/>
            <person name="Suttle C."/>
            <person name="Winget D."/>
            <person name="Chan A."/>
            <person name="Levin J."/>
            <person name="Malboeuf C."/>
            <person name="Casali M."/>
            <person name="Russ C."/>
            <person name="Lennon N."/>
            <person name="Chapman S.B."/>
            <person name="Erlich R."/>
            <person name="Young S.K."/>
            <person name="Yandava C."/>
            <person name="Zeng Q."/>
            <person name="Alvarado L."/>
            <person name="Anderson S."/>
            <person name="Berlin A."/>
            <person name="Chen Z."/>
            <person name="Freedman E."/>
            <person name="Gellesch M."/>
            <person name="Goldberg J."/>
            <person name="Green L."/>
            <person name="Griggs A."/>
            <person name="Gujja S."/>
            <person name="Heilman E.R."/>
            <person name="Heiman D."/>
            <person name="Hollinger A."/>
            <person name="Howarth C."/>
            <person name="Larson L."/>
            <person name="Mehta T."/>
            <person name="Pearson M."/>
            <person name="Roberts A."/>
            <person name="Ryan E."/>
            <person name="Saif S."/>
            <person name="Shea T."/>
            <person name="Shenoy N."/>
            <person name="Sisk P."/>
            <person name="Stolte C."/>
            <person name="Sykes S."/>
            <person name="White J."/>
            <person name="Haas B."/>
            <person name="Nusbaum C."/>
            <person name="Birren B."/>
        </authorList>
    </citation>
    <scope>NUCLEOTIDE SEQUENCE [LARGE SCALE GENOMIC DNA]</scope>
    <source>
        <strain evidence="1 2">SP1</strain>
    </source>
</reference>
<evidence type="ECO:0000313" key="1">
    <source>
        <dbReference type="EMBL" id="AET85007.1"/>
    </source>
</evidence>